<dbReference type="Gene3D" id="3.30.420.110">
    <property type="entry name" value="MutS, connector domain"/>
    <property type="match status" value="1"/>
</dbReference>
<evidence type="ECO:0000313" key="12">
    <source>
        <dbReference type="EMBL" id="NMD98961.1"/>
    </source>
</evidence>
<dbReference type="SUPFAM" id="SSF53150">
    <property type="entry name" value="DNA repair protein MutS, domain II"/>
    <property type="match status" value="1"/>
</dbReference>
<dbReference type="InterPro" id="IPR036678">
    <property type="entry name" value="MutS_con_dom_sf"/>
</dbReference>
<dbReference type="AlphaFoldDB" id="A0A848BD52"/>
<dbReference type="PROSITE" id="PS00486">
    <property type="entry name" value="DNA_MISMATCH_REPAIR_2"/>
    <property type="match status" value="1"/>
</dbReference>
<evidence type="ECO:0000256" key="6">
    <source>
        <dbReference type="ARBA" id="ARBA00023125"/>
    </source>
</evidence>
<gene>
    <name evidence="9 12" type="primary">mutS</name>
    <name evidence="12" type="ORF">HF878_05635</name>
</gene>
<dbReference type="InterPro" id="IPR045076">
    <property type="entry name" value="MutS"/>
</dbReference>
<dbReference type="CDD" id="cd03284">
    <property type="entry name" value="ABC_MutS1"/>
    <property type="match status" value="1"/>
</dbReference>
<dbReference type="Pfam" id="PF00488">
    <property type="entry name" value="MutS_V"/>
    <property type="match status" value="1"/>
</dbReference>
<dbReference type="PANTHER" id="PTHR11361">
    <property type="entry name" value="DNA MISMATCH REPAIR PROTEIN MUTS FAMILY MEMBER"/>
    <property type="match status" value="1"/>
</dbReference>
<dbReference type="SUPFAM" id="SSF55271">
    <property type="entry name" value="DNA repair protein MutS, domain I"/>
    <property type="match status" value="1"/>
</dbReference>
<dbReference type="InterPro" id="IPR007696">
    <property type="entry name" value="DNA_mismatch_repair_MutS_core"/>
</dbReference>
<evidence type="ECO:0000256" key="3">
    <source>
        <dbReference type="ARBA" id="ARBA00022741"/>
    </source>
</evidence>
<accession>A0A848BD52</accession>
<feature type="domain" description="DNA mismatch repair proteins mutS family" evidence="11">
    <location>
        <begin position="687"/>
        <end position="703"/>
    </location>
</feature>
<evidence type="ECO:0000313" key="13">
    <source>
        <dbReference type="Proteomes" id="UP000543804"/>
    </source>
</evidence>
<dbReference type="InterPro" id="IPR017261">
    <property type="entry name" value="DNA_mismatch_repair_MutS/MSH"/>
</dbReference>
<dbReference type="NCBIfam" id="NF003810">
    <property type="entry name" value="PRK05399.1"/>
    <property type="match status" value="1"/>
</dbReference>
<dbReference type="EMBL" id="JABAFA010000015">
    <property type="protein sequence ID" value="NMD98961.1"/>
    <property type="molecule type" value="Genomic_DNA"/>
</dbReference>
<dbReference type="Gene3D" id="3.40.50.300">
    <property type="entry name" value="P-loop containing nucleotide triphosphate hydrolases"/>
    <property type="match status" value="1"/>
</dbReference>
<dbReference type="SMART" id="SM00533">
    <property type="entry name" value="MUTSd"/>
    <property type="match status" value="1"/>
</dbReference>
<comment type="function">
    <text evidence="8 9">This protein is involved in the repair of mismatches in DNA. It is possible that it carries out the mismatch recognition step. This protein has a weak ATPase activity.</text>
</comment>
<name>A0A848BD52_9FIRM</name>
<dbReference type="InterPro" id="IPR036187">
    <property type="entry name" value="DNA_mismatch_repair_MutS_sf"/>
</dbReference>
<organism evidence="12 13">
    <name type="scientific">Selenomonas bovis</name>
    <dbReference type="NCBI Taxonomy" id="416586"/>
    <lineage>
        <taxon>Bacteria</taxon>
        <taxon>Bacillati</taxon>
        <taxon>Bacillota</taxon>
        <taxon>Negativicutes</taxon>
        <taxon>Selenomonadales</taxon>
        <taxon>Selenomonadaceae</taxon>
        <taxon>Selenomonas</taxon>
    </lineage>
</organism>
<dbReference type="Gene3D" id="1.10.1420.10">
    <property type="match status" value="2"/>
</dbReference>
<dbReference type="InterPro" id="IPR005748">
    <property type="entry name" value="DNA_mismatch_repair_MutS"/>
</dbReference>
<dbReference type="GO" id="GO:0003684">
    <property type="term" value="F:damaged DNA binding"/>
    <property type="evidence" value="ECO:0007669"/>
    <property type="project" value="UniProtKB-UniRule"/>
</dbReference>
<protein>
    <recommendedName>
        <fullName evidence="2 9">DNA mismatch repair protein MutS</fullName>
    </recommendedName>
</protein>
<dbReference type="PANTHER" id="PTHR11361:SF34">
    <property type="entry name" value="DNA MISMATCH REPAIR PROTEIN MSH1, MITOCHONDRIAL"/>
    <property type="match status" value="1"/>
</dbReference>
<dbReference type="GO" id="GO:0030983">
    <property type="term" value="F:mismatched DNA binding"/>
    <property type="evidence" value="ECO:0007669"/>
    <property type="project" value="InterPro"/>
</dbReference>
<dbReference type="HAMAP" id="MF_00096">
    <property type="entry name" value="MutS"/>
    <property type="match status" value="1"/>
</dbReference>
<dbReference type="Pfam" id="PF05190">
    <property type="entry name" value="MutS_IV"/>
    <property type="match status" value="1"/>
</dbReference>
<keyword evidence="3 9" id="KW-0547">Nucleotide-binding</keyword>
<dbReference type="Pfam" id="PF05188">
    <property type="entry name" value="MutS_II"/>
    <property type="match status" value="1"/>
</dbReference>
<dbReference type="GO" id="GO:0005524">
    <property type="term" value="F:ATP binding"/>
    <property type="evidence" value="ECO:0007669"/>
    <property type="project" value="UniProtKB-UniRule"/>
</dbReference>
<keyword evidence="4 9" id="KW-0227">DNA damage</keyword>
<evidence type="ECO:0000256" key="7">
    <source>
        <dbReference type="ARBA" id="ARBA00023204"/>
    </source>
</evidence>
<comment type="similarity">
    <text evidence="1 9 10">Belongs to the DNA mismatch repair MutS family.</text>
</comment>
<dbReference type="Gene3D" id="3.40.1170.10">
    <property type="entry name" value="DNA repair protein MutS, domain I"/>
    <property type="match status" value="1"/>
</dbReference>
<evidence type="ECO:0000256" key="2">
    <source>
        <dbReference type="ARBA" id="ARBA00021982"/>
    </source>
</evidence>
<dbReference type="FunFam" id="3.40.50.300:FF:000870">
    <property type="entry name" value="MutS protein homolog 4"/>
    <property type="match status" value="1"/>
</dbReference>
<keyword evidence="5 9" id="KW-0067">ATP-binding</keyword>
<dbReference type="InterPro" id="IPR007695">
    <property type="entry name" value="DNA_mismatch_repair_MutS-lik_N"/>
</dbReference>
<proteinExistence type="inferred from homology"/>
<dbReference type="GO" id="GO:0006298">
    <property type="term" value="P:mismatch repair"/>
    <property type="evidence" value="ECO:0007669"/>
    <property type="project" value="UniProtKB-UniRule"/>
</dbReference>
<dbReference type="GO" id="GO:0140664">
    <property type="term" value="F:ATP-dependent DNA damage sensor activity"/>
    <property type="evidence" value="ECO:0007669"/>
    <property type="project" value="InterPro"/>
</dbReference>
<evidence type="ECO:0000256" key="10">
    <source>
        <dbReference type="RuleBase" id="RU003756"/>
    </source>
</evidence>
<reference evidence="12 13" key="1">
    <citation type="submission" date="2020-04" db="EMBL/GenBank/DDBJ databases">
        <authorList>
            <person name="Hitch T.C.A."/>
            <person name="Wylensek D."/>
            <person name="Clavel T."/>
        </authorList>
    </citation>
    <scope>NUCLEOTIDE SEQUENCE [LARGE SCALE GENOMIC DNA]</scope>
    <source>
        <strain evidence="12 13">PG-130-P53-12</strain>
    </source>
</reference>
<dbReference type="InterPro" id="IPR027417">
    <property type="entry name" value="P-loop_NTPase"/>
</dbReference>
<dbReference type="InterPro" id="IPR007861">
    <property type="entry name" value="DNA_mismatch_repair_MutS_clamp"/>
</dbReference>
<feature type="binding site" evidence="9">
    <location>
        <begin position="613"/>
        <end position="620"/>
    </location>
    <ligand>
        <name>ATP</name>
        <dbReference type="ChEBI" id="CHEBI:30616"/>
    </ligand>
</feature>
<dbReference type="PIRSF" id="PIRSF037677">
    <property type="entry name" value="DNA_mis_repair_Msh6"/>
    <property type="match status" value="1"/>
</dbReference>
<dbReference type="Pfam" id="PF01624">
    <property type="entry name" value="MutS_I"/>
    <property type="match status" value="1"/>
</dbReference>
<dbReference type="GO" id="GO:0005829">
    <property type="term" value="C:cytosol"/>
    <property type="evidence" value="ECO:0007669"/>
    <property type="project" value="TreeGrafter"/>
</dbReference>
<dbReference type="SUPFAM" id="SSF52540">
    <property type="entry name" value="P-loop containing nucleoside triphosphate hydrolases"/>
    <property type="match status" value="1"/>
</dbReference>
<dbReference type="InterPro" id="IPR007860">
    <property type="entry name" value="DNA_mmatch_repair_MutS_con_dom"/>
</dbReference>
<sequence length="867" mass="96936">MELTPMMQQYQATKQQHPDEILFFRLGDFYEMFFEDAELAARELGLTLTSRSGNKDKAPMCGVPYHAAESYINKLIHKGYKVAIAEQIGDPKAKGLTKREVIKIVTPGTVLSESVLTDAANNYIALLYEQGERILLAGADISTGECFYGIYTGGSRLQTLFDELYRRQVSELLLAGELSFRKQLDAFVGLRLPQCTYTQLAGISAQVEDRLVEHFTADERPEDRAAQEAVATLLDYLHDTVMTDLSHISHLTYLDASENLVLDTYTLRNLEVTRNLRDGGKKDTLLDVLDFTETAMGSRLLKQWLEAPLLSIVAIDRRLDAVQEMVEDFGLRGALADGLKDIRDFERLLTRIEVGTANARDLVALKLSLACLPGIRETLADVRAQLLRETTERVMTFDEVTELLARAIVDEPGISLREGGIIKDGYDAELDEYRRIAHDSKSMLQEIEEREKQETGIKSLKIGYNKVFGYYIEVRNSGADLVPDRYIRKQTLANAERYITEELKAFETKILGAQEKIIQIEYRLFTEVRERIKQELPGIQQTAHAIAVLDVLRSFAEAAVSYNYVRPQLRPEGGISIKDGRHPLVERILTRDLFVPNDTELNHRDCEIMLITGPNMAGKSTYMRQVALLALMAQVGSFLPAREAVLSPVDRIFTRIGASDDLVSGQSTFMVEMNEVAQILKYATRDSLVILDEIGRGTSTFDGMSIARAVVEYIEKKIHAQTLFATHYHELTEMADDKIKNFCVAVKERGAQVAFLRRIVPGAADKSYGIHVARLAGLPKTVTKRAEALLAALEAKQEKVQAAETDGREETAAPPTQIDAALGMGSLFGSTLREALCSLDIMTMTPLEALNELYRLQEQAKGEEGRA</sequence>
<dbReference type="NCBIfam" id="TIGR01070">
    <property type="entry name" value="mutS1"/>
    <property type="match status" value="1"/>
</dbReference>
<keyword evidence="6 9" id="KW-0238">DNA-binding</keyword>
<evidence type="ECO:0000256" key="5">
    <source>
        <dbReference type="ARBA" id="ARBA00022840"/>
    </source>
</evidence>
<dbReference type="SMART" id="SM00534">
    <property type="entry name" value="MUTSac"/>
    <property type="match status" value="1"/>
</dbReference>
<evidence type="ECO:0000259" key="11">
    <source>
        <dbReference type="PROSITE" id="PS00486"/>
    </source>
</evidence>
<dbReference type="Proteomes" id="UP000543804">
    <property type="component" value="Unassembled WGS sequence"/>
</dbReference>
<dbReference type="InterPro" id="IPR000432">
    <property type="entry name" value="DNA_mismatch_repair_MutS_C"/>
</dbReference>
<dbReference type="FunFam" id="3.40.1170.10:FF:000001">
    <property type="entry name" value="DNA mismatch repair protein MutS"/>
    <property type="match status" value="1"/>
</dbReference>
<evidence type="ECO:0000256" key="8">
    <source>
        <dbReference type="ARBA" id="ARBA00024647"/>
    </source>
</evidence>
<dbReference type="FunFam" id="1.10.1420.10:FF:000001">
    <property type="entry name" value="DNA mismatch repair protein MutS"/>
    <property type="match status" value="1"/>
</dbReference>
<dbReference type="SUPFAM" id="SSF48334">
    <property type="entry name" value="DNA repair protein MutS, domain III"/>
    <property type="match status" value="1"/>
</dbReference>
<evidence type="ECO:0000256" key="1">
    <source>
        <dbReference type="ARBA" id="ARBA00006271"/>
    </source>
</evidence>
<dbReference type="Pfam" id="PF05192">
    <property type="entry name" value="MutS_III"/>
    <property type="match status" value="1"/>
</dbReference>
<dbReference type="InterPro" id="IPR016151">
    <property type="entry name" value="DNA_mismatch_repair_MutS_N"/>
</dbReference>
<evidence type="ECO:0000256" key="4">
    <source>
        <dbReference type="ARBA" id="ARBA00022763"/>
    </source>
</evidence>
<keyword evidence="13" id="KW-1185">Reference proteome</keyword>
<evidence type="ECO:0000256" key="9">
    <source>
        <dbReference type="HAMAP-Rule" id="MF_00096"/>
    </source>
</evidence>
<keyword evidence="7 9" id="KW-0234">DNA repair</keyword>
<comment type="caution">
    <text evidence="12">The sequence shown here is derived from an EMBL/GenBank/DDBJ whole genome shotgun (WGS) entry which is preliminary data.</text>
</comment>